<evidence type="ECO:0000313" key="2">
    <source>
        <dbReference type="EMBL" id="RDF00716.1"/>
    </source>
</evidence>
<dbReference type="CDD" id="cd06532">
    <property type="entry name" value="Glyco_transf_25"/>
    <property type="match status" value="1"/>
</dbReference>
<dbReference type="EMBL" id="QEQD01000010">
    <property type="protein sequence ID" value="RDF00716.1"/>
    <property type="molecule type" value="Genomic_DNA"/>
</dbReference>
<proteinExistence type="predicted"/>
<organism evidence="2 3">
    <name type="scientific">Haemophilus parahaemolyticus</name>
    <dbReference type="NCBI Taxonomy" id="735"/>
    <lineage>
        <taxon>Bacteria</taxon>
        <taxon>Pseudomonadati</taxon>
        <taxon>Pseudomonadota</taxon>
        <taxon>Gammaproteobacteria</taxon>
        <taxon>Pasteurellales</taxon>
        <taxon>Pasteurellaceae</taxon>
        <taxon>Haemophilus</taxon>
    </lineage>
</organism>
<evidence type="ECO:0000313" key="3">
    <source>
        <dbReference type="Proteomes" id="UP000253999"/>
    </source>
</evidence>
<sequence>MFTGYLINLDLSKDRLKTFNQHPDAIFFTRIRAFDKEELKHIPNITDLLFDSSYILSHYERSSLNLGEICCTLSHIEAWKAVAQNETLTDEDYAVIAEDDIILSPYFSRSIAQLINTLRGGQANLVLLHKQGIRIPFWRTAISTGHEKILPIVFSPTYEYDNDGSTLYLIRKSFAKEMTEICKRMKPYWLADCFTIFCDATKIVVSNPLLGSLPENNNSYIGDRL</sequence>
<dbReference type="Pfam" id="PF01755">
    <property type="entry name" value="Glyco_transf_25"/>
    <property type="match status" value="1"/>
</dbReference>
<comment type="caution">
    <text evidence="2">The sequence shown here is derived from an EMBL/GenBank/DDBJ whole genome shotgun (WGS) entry which is preliminary data.</text>
</comment>
<gene>
    <name evidence="2" type="ORF">DPV98_09100</name>
</gene>
<accession>A0A369ZD65</accession>
<protein>
    <submittedName>
        <fullName evidence="2">Udp-glcnac--lipooligosaccharide n-acetylglucosaminyl glycosyltransferase</fullName>
    </submittedName>
</protein>
<dbReference type="InterPro" id="IPR002654">
    <property type="entry name" value="Glyco_trans_25"/>
</dbReference>
<evidence type="ECO:0000259" key="1">
    <source>
        <dbReference type="Pfam" id="PF01755"/>
    </source>
</evidence>
<feature type="domain" description="Glycosyl transferase family 25" evidence="1">
    <location>
        <begin position="3"/>
        <end position="140"/>
    </location>
</feature>
<keyword evidence="2" id="KW-0808">Transferase</keyword>
<name>A0A369ZD65_HAEPH</name>
<reference evidence="2 3" key="1">
    <citation type="submission" date="2018-05" db="EMBL/GenBank/DDBJ databases">
        <title>Draft Genome Sequences for a Diverse set of 7 Haemophilus Species.</title>
        <authorList>
            <person name="Nichols M."/>
            <person name="Topaz N."/>
            <person name="Wang X."/>
            <person name="Wang X."/>
            <person name="Boxrud D."/>
        </authorList>
    </citation>
    <scope>NUCLEOTIDE SEQUENCE [LARGE SCALE GENOMIC DNA]</scope>
    <source>
        <strain evidence="2 3">C2010039593</strain>
    </source>
</reference>
<dbReference type="Proteomes" id="UP000253999">
    <property type="component" value="Unassembled WGS sequence"/>
</dbReference>
<dbReference type="RefSeq" id="WP_111313473.1">
    <property type="nucleotide sequence ID" value="NZ_QEQD01000010.1"/>
</dbReference>
<dbReference type="GO" id="GO:0016740">
    <property type="term" value="F:transferase activity"/>
    <property type="evidence" value="ECO:0007669"/>
    <property type="project" value="UniProtKB-KW"/>
</dbReference>
<dbReference type="AlphaFoldDB" id="A0A369ZD65"/>